<feature type="non-terminal residue" evidence="1">
    <location>
        <position position="1"/>
    </location>
</feature>
<evidence type="ECO:0000313" key="2">
    <source>
        <dbReference type="Proteomes" id="UP000789920"/>
    </source>
</evidence>
<proteinExistence type="predicted"/>
<organism evidence="1 2">
    <name type="scientific">Racocetra persica</name>
    <dbReference type="NCBI Taxonomy" id="160502"/>
    <lineage>
        <taxon>Eukaryota</taxon>
        <taxon>Fungi</taxon>
        <taxon>Fungi incertae sedis</taxon>
        <taxon>Mucoromycota</taxon>
        <taxon>Glomeromycotina</taxon>
        <taxon>Glomeromycetes</taxon>
        <taxon>Diversisporales</taxon>
        <taxon>Gigasporaceae</taxon>
        <taxon>Racocetra</taxon>
    </lineage>
</organism>
<keyword evidence="2" id="KW-1185">Reference proteome</keyword>
<comment type="caution">
    <text evidence="1">The sequence shown here is derived from an EMBL/GenBank/DDBJ whole genome shotgun (WGS) entry which is preliminary data.</text>
</comment>
<protein>
    <submittedName>
        <fullName evidence="1">9843_t:CDS:1</fullName>
    </submittedName>
</protein>
<name>A0ACA9SBC5_9GLOM</name>
<gene>
    <name evidence="1" type="ORF">RPERSI_LOCUS28825</name>
</gene>
<accession>A0ACA9SBC5</accession>
<evidence type="ECO:0000313" key="1">
    <source>
        <dbReference type="EMBL" id="CAG8833436.1"/>
    </source>
</evidence>
<sequence length="64" mass="7474">VSSSLIKLKSYNSSFKFTECYLSQTALLTPEDYNECLDTLFLLSHLDYGIYQVDLHTTSYYNYI</sequence>
<dbReference type="EMBL" id="CAJVQC010106498">
    <property type="protein sequence ID" value="CAG8833436.1"/>
    <property type="molecule type" value="Genomic_DNA"/>
</dbReference>
<reference evidence="1" key="1">
    <citation type="submission" date="2021-06" db="EMBL/GenBank/DDBJ databases">
        <authorList>
            <person name="Kallberg Y."/>
            <person name="Tangrot J."/>
            <person name="Rosling A."/>
        </authorList>
    </citation>
    <scope>NUCLEOTIDE SEQUENCE</scope>
    <source>
        <strain evidence="1">MA461A</strain>
    </source>
</reference>
<dbReference type="Proteomes" id="UP000789920">
    <property type="component" value="Unassembled WGS sequence"/>
</dbReference>
<feature type="non-terminal residue" evidence="1">
    <location>
        <position position="64"/>
    </location>
</feature>